<feature type="compositionally biased region" description="Basic residues" evidence="1">
    <location>
        <begin position="275"/>
        <end position="284"/>
    </location>
</feature>
<dbReference type="AlphaFoldDB" id="A0A6J4SQ22"/>
<feature type="compositionally biased region" description="Basic and acidic residues" evidence="1">
    <location>
        <begin position="224"/>
        <end position="235"/>
    </location>
</feature>
<feature type="compositionally biased region" description="Basic and acidic residues" evidence="1">
    <location>
        <begin position="32"/>
        <end position="41"/>
    </location>
</feature>
<sequence length="284" mass="31778">DNDCHGLRHLQDRRGPRGHPPRLRRDAHHRRGDLGAAERPRHGPRGPQAPARARCRLHRHRRLIRPVHLRGPHRRGAASLRRDRRRDEGRPHPHRSAGVALGRPPGVPAFVPRAQPAPARRRHDRPLAAAPHRRPGRARRAVRGARRRAEGGQGQAPRPLGGLRRRDQGGAGALRRRDGAEHVQPQGPRLRGRPGLLRGAGHRVHPVVPAAGGQARRARRPGRRDREGPRRDDQPGRAGVAAPALAGDAADPRDGLRRAPRGERRRRRPAADRRRDRRARRGRL</sequence>
<protein>
    <submittedName>
        <fullName evidence="2">Oxidoreductase</fullName>
    </submittedName>
</protein>
<feature type="compositionally biased region" description="Low complexity" evidence="1">
    <location>
        <begin position="108"/>
        <end position="118"/>
    </location>
</feature>
<organism evidence="2">
    <name type="scientific">uncultured Solirubrobacteraceae bacterium</name>
    <dbReference type="NCBI Taxonomy" id="1162706"/>
    <lineage>
        <taxon>Bacteria</taxon>
        <taxon>Bacillati</taxon>
        <taxon>Actinomycetota</taxon>
        <taxon>Thermoleophilia</taxon>
        <taxon>Solirubrobacterales</taxon>
        <taxon>Solirubrobacteraceae</taxon>
        <taxon>environmental samples</taxon>
    </lineage>
</organism>
<feature type="region of interest" description="Disordered" evidence="1">
    <location>
        <begin position="1"/>
        <end position="284"/>
    </location>
</feature>
<reference evidence="2" key="1">
    <citation type="submission" date="2020-02" db="EMBL/GenBank/DDBJ databases">
        <authorList>
            <person name="Meier V. D."/>
        </authorList>
    </citation>
    <scope>NUCLEOTIDE SEQUENCE</scope>
    <source>
        <strain evidence="2">AVDCRST_MAG85</strain>
    </source>
</reference>
<feature type="non-terminal residue" evidence="2">
    <location>
        <position position="284"/>
    </location>
</feature>
<evidence type="ECO:0000256" key="1">
    <source>
        <dbReference type="SAM" id="MobiDB-lite"/>
    </source>
</evidence>
<feature type="compositionally biased region" description="Low complexity" evidence="1">
    <location>
        <begin position="236"/>
        <end position="249"/>
    </location>
</feature>
<feature type="compositionally biased region" description="Basic and acidic residues" evidence="1">
    <location>
        <begin position="250"/>
        <end position="262"/>
    </location>
</feature>
<name>A0A6J4SQ22_9ACTN</name>
<feature type="compositionally biased region" description="Basic residues" evidence="1">
    <location>
        <begin position="53"/>
        <end position="76"/>
    </location>
</feature>
<feature type="non-terminal residue" evidence="2">
    <location>
        <position position="1"/>
    </location>
</feature>
<feature type="compositionally biased region" description="Basic residues" evidence="1">
    <location>
        <begin position="131"/>
        <end position="146"/>
    </location>
</feature>
<accession>A0A6J4SQ22</accession>
<feature type="compositionally biased region" description="Low complexity" evidence="1">
    <location>
        <begin position="184"/>
        <end position="199"/>
    </location>
</feature>
<evidence type="ECO:0000313" key="2">
    <source>
        <dbReference type="EMBL" id="CAA9500436.1"/>
    </source>
</evidence>
<proteinExistence type="predicted"/>
<dbReference type="EMBL" id="CADCVT010000186">
    <property type="protein sequence ID" value="CAA9500436.1"/>
    <property type="molecule type" value="Genomic_DNA"/>
</dbReference>
<gene>
    <name evidence="2" type="ORF">AVDCRST_MAG85-1717</name>
</gene>
<feature type="compositionally biased region" description="Basic residues" evidence="1">
    <location>
        <begin position="16"/>
        <end position="31"/>
    </location>
</feature>
<feature type="compositionally biased region" description="Basic and acidic residues" evidence="1">
    <location>
        <begin position="1"/>
        <end position="15"/>
    </location>
</feature>